<evidence type="ECO:0000256" key="1">
    <source>
        <dbReference type="SAM" id="MobiDB-lite"/>
    </source>
</evidence>
<protein>
    <recommendedName>
        <fullName evidence="3">Tetratricopeptide repeat protein</fullName>
    </recommendedName>
</protein>
<dbReference type="AlphaFoldDB" id="A0A7C2K148"/>
<evidence type="ECO:0008006" key="3">
    <source>
        <dbReference type="Google" id="ProtNLM"/>
    </source>
</evidence>
<dbReference type="EMBL" id="DSOK01000342">
    <property type="protein sequence ID" value="HEN16239.1"/>
    <property type="molecule type" value="Genomic_DNA"/>
</dbReference>
<evidence type="ECO:0000313" key="2">
    <source>
        <dbReference type="EMBL" id="HEN16239.1"/>
    </source>
</evidence>
<dbReference type="InterPro" id="IPR011990">
    <property type="entry name" value="TPR-like_helical_dom_sf"/>
</dbReference>
<dbReference type="SUPFAM" id="SSF48452">
    <property type="entry name" value="TPR-like"/>
    <property type="match status" value="1"/>
</dbReference>
<feature type="compositionally biased region" description="Basic residues" evidence="1">
    <location>
        <begin position="230"/>
        <end position="250"/>
    </location>
</feature>
<gene>
    <name evidence="2" type="ORF">ENQ76_12320</name>
</gene>
<comment type="caution">
    <text evidence="2">The sequence shown here is derived from an EMBL/GenBank/DDBJ whole genome shotgun (WGS) entry which is preliminary data.</text>
</comment>
<organism evidence="2">
    <name type="scientific">Schlesneria paludicola</name>
    <dbReference type="NCBI Taxonomy" id="360056"/>
    <lineage>
        <taxon>Bacteria</taxon>
        <taxon>Pseudomonadati</taxon>
        <taxon>Planctomycetota</taxon>
        <taxon>Planctomycetia</taxon>
        <taxon>Planctomycetales</taxon>
        <taxon>Planctomycetaceae</taxon>
        <taxon>Schlesneria</taxon>
    </lineage>
</organism>
<accession>A0A7C2K148</accession>
<sequence>MKPFPKPSQKILSQWRRSRRPTDGVIIDDDAQEVHCFAYEISCEPMSDRWSDALSPQDRKRIEDASQRLHDGDPATMVAEFEALVRELPDVPKLYNHLGVAYLHSGRLDDYVRTVKETYDRFPDYLFGMIGMGELALQEGRLDDIPGIFHHTLVLHELQDGRKEYHLSEITAFYAFFGRYFCMTGEPAVAAAYLDMLEELNPDHPLVENLRKELLLALFQEASQYASRSSRSRKGASKAKKKPPAKRRKR</sequence>
<proteinExistence type="predicted"/>
<reference evidence="2" key="1">
    <citation type="journal article" date="2020" name="mSystems">
        <title>Genome- and Community-Level Interaction Insights into Carbon Utilization and Element Cycling Functions of Hydrothermarchaeota in Hydrothermal Sediment.</title>
        <authorList>
            <person name="Zhou Z."/>
            <person name="Liu Y."/>
            <person name="Xu W."/>
            <person name="Pan J."/>
            <person name="Luo Z.H."/>
            <person name="Li M."/>
        </authorList>
    </citation>
    <scope>NUCLEOTIDE SEQUENCE [LARGE SCALE GENOMIC DNA]</scope>
    <source>
        <strain evidence="2">SpSt-339</strain>
    </source>
</reference>
<feature type="region of interest" description="Disordered" evidence="1">
    <location>
        <begin position="225"/>
        <end position="250"/>
    </location>
</feature>
<dbReference type="Gene3D" id="1.25.40.10">
    <property type="entry name" value="Tetratricopeptide repeat domain"/>
    <property type="match status" value="1"/>
</dbReference>
<name>A0A7C2K148_9PLAN</name>